<protein>
    <submittedName>
        <fullName evidence="7">RNA 3'-terminal phosphate cyclase family protein</fullName>
    </submittedName>
</protein>
<gene>
    <name evidence="7" type="ORF">EJ05DRAFT_469235</name>
</gene>
<evidence type="ECO:0000313" key="7">
    <source>
        <dbReference type="EMBL" id="KAF2754114.1"/>
    </source>
</evidence>
<dbReference type="InterPro" id="IPR013791">
    <property type="entry name" value="RNA3'-term_phos_cycl_insert"/>
</dbReference>
<dbReference type="AlphaFoldDB" id="A0A6A6VWM5"/>
<organism evidence="7 8">
    <name type="scientific">Pseudovirgaria hyperparasitica</name>
    <dbReference type="NCBI Taxonomy" id="470096"/>
    <lineage>
        <taxon>Eukaryota</taxon>
        <taxon>Fungi</taxon>
        <taxon>Dikarya</taxon>
        <taxon>Ascomycota</taxon>
        <taxon>Pezizomycotina</taxon>
        <taxon>Dothideomycetes</taxon>
        <taxon>Dothideomycetes incertae sedis</taxon>
        <taxon>Acrospermales</taxon>
        <taxon>Acrospermaceae</taxon>
        <taxon>Pseudovirgaria</taxon>
    </lineage>
</organism>
<dbReference type="SUPFAM" id="SSF55205">
    <property type="entry name" value="EPT/RTPC-like"/>
    <property type="match status" value="1"/>
</dbReference>
<evidence type="ECO:0000256" key="2">
    <source>
        <dbReference type="ARBA" id="ARBA00007089"/>
    </source>
</evidence>
<dbReference type="GO" id="GO:0005730">
    <property type="term" value="C:nucleolus"/>
    <property type="evidence" value="ECO:0007669"/>
    <property type="project" value="UniProtKB-SubCell"/>
</dbReference>
<dbReference type="GO" id="GO:0004521">
    <property type="term" value="F:RNA endonuclease activity"/>
    <property type="evidence" value="ECO:0007669"/>
    <property type="project" value="TreeGrafter"/>
</dbReference>
<dbReference type="NCBIfam" id="TIGR03400">
    <property type="entry name" value="18S_RNA_Rcl1p"/>
    <property type="match status" value="1"/>
</dbReference>
<evidence type="ECO:0000313" key="8">
    <source>
        <dbReference type="Proteomes" id="UP000799437"/>
    </source>
</evidence>
<evidence type="ECO:0000259" key="5">
    <source>
        <dbReference type="Pfam" id="PF01137"/>
    </source>
</evidence>
<dbReference type="PANTHER" id="PTHR11096">
    <property type="entry name" value="RNA 3' TERMINAL PHOSPHATE CYCLASE"/>
    <property type="match status" value="1"/>
</dbReference>
<keyword evidence="4" id="KW-0539">Nucleus</keyword>
<evidence type="ECO:0000259" key="6">
    <source>
        <dbReference type="Pfam" id="PF05189"/>
    </source>
</evidence>
<dbReference type="InterPro" id="IPR013792">
    <property type="entry name" value="RNA3'P_cycl/enolpyr_Trfase_a/b"/>
</dbReference>
<dbReference type="Gene3D" id="3.30.360.20">
    <property type="entry name" value="RNA 3'-terminal phosphate cyclase, insert domain"/>
    <property type="match status" value="1"/>
</dbReference>
<keyword evidence="8" id="KW-1185">Reference proteome</keyword>
<evidence type="ECO:0000256" key="3">
    <source>
        <dbReference type="ARBA" id="ARBA00022517"/>
    </source>
</evidence>
<comment type="subcellular location">
    <subcellularLocation>
        <location evidence="1">Nucleus</location>
        <location evidence="1">Nucleolus</location>
    </subcellularLocation>
</comment>
<dbReference type="OrthoDB" id="1911237at2759"/>
<keyword evidence="3" id="KW-0690">Ribosome biogenesis</keyword>
<dbReference type="Proteomes" id="UP000799437">
    <property type="component" value="Unassembled WGS sequence"/>
</dbReference>
<evidence type="ECO:0000256" key="4">
    <source>
        <dbReference type="ARBA" id="ARBA00023242"/>
    </source>
</evidence>
<dbReference type="Gene3D" id="3.65.10.20">
    <property type="entry name" value="RNA 3'-terminal phosphate cyclase domain"/>
    <property type="match status" value="1"/>
</dbReference>
<dbReference type="PANTHER" id="PTHR11096:SF1">
    <property type="entry name" value="RNA 3'-TERMINAL PHOSPHATE CYCLASE-LIKE PROTEIN"/>
    <property type="match status" value="1"/>
</dbReference>
<dbReference type="InterPro" id="IPR016443">
    <property type="entry name" value="RNA3'_term_phos_cyc_type_2"/>
</dbReference>
<dbReference type="Pfam" id="PF01137">
    <property type="entry name" value="RTC"/>
    <property type="match status" value="1"/>
</dbReference>
<dbReference type="InterPro" id="IPR023797">
    <property type="entry name" value="RNA3'_phos_cyclase_dom"/>
</dbReference>
<comment type="similarity">
    <text evidence="2">Belongs to the RNA 3'-terminal cyclase family. Type 2 subfamily.</text>
</comment>
<name>A0A6A6VWM5_9PEZI</name>
<dbReference type="GeneID" id="54483955"/>
<dbReference type="Pfam" id="PF05189">
    <property type="entry name" value="RTC_insert"/>
    <property type="match status" value="1"/>
</dbReference>
<reference evidence="7" key="1">
    <citation type="journal article" date="2020" name="Stud. Mycol.">
        <title>101 Dothideomycetes genomes: a test case for predicting lifestyles and emergence of pathogens.</title>
        <authorList>
            <person name="Haridas S."/>
            <person name="Albert R."/>
            <person name="Binder M."/>
            <person name="Bloem J."/>
            <person name="Labutti K."/>
            <person name="Salamov A."/>
            <person name="Andreopoulos B."/>
            <person name="Baker S."/>
            <person name="Barry K."/>
            <person name="Bills G."/>
            <person name="Bluhm B."/>
            <person name="Cannon C."/>
            <person name="Castanera R."/>
            <person name="Culley D."/>
            <person name="Daum C."/>
            <person name="Ezra D."/>
            <person name="Gonzalez J."/>
            <person name="Henrissat B."/>
            <person name="Kuo A."/>
            <person name="Liang C."/>
            <person name="Lipzen A."/>
            <person name="Lutzoni F."/>
            <person name="Magnuson J."/>
            <person name="Mondo S."/>
            <person name="Nolan M."/>
            <person name="Ohm R."/>
            <person name="Pangilinan J."/>
            <person name="Park H.-J."/>
            <person name="Ramirez L."/>
            <person name="Alfaro M."/>
            <person name="Sun H."/>
            <person name="Tritt A."/>
            <person name="Yoshinaga Y."/>
            <person name="Zwiers L.-H."/>
            <person name="Turgeon B."/>
            <person name="Goodwin S."/>
            <person name="Spatafora J."/>
            <person name="Crous P."/>
            <person name="Grigoriev I."/>
        </authorList>
    </citation>
    <scope>NUCLEOTIDE SEQUENCE</scope>
    <source>
        <strain evidence="7">CBS 121739</strain>
    </source>
</reference>
<dbReference type="InterPro" id="IPR000228">
    <property type="entry name" value="RNA3'_term_phos_cyc"/>
</dbReference>
<accession>A0A6A6VWM5</accession>
<dbReference type="GO" id="GO:0000479">
    <property type="term" value="P:endonucleolytic cleavage of tricistronic rRNA transcript (SSU-rRNA, 5.8S rRNA, LSU-rRNA)"/>
    <property type="evidence" value="ECO:0007669"/>
    <property type="project" value="TreeGrafter"/>
</dbReference>
<dbReference type="RefSeq" id="XP_033596565.1">
    <property type="nucleotide sequence ID" value="XM_033742901.1"/>
</dbReference>
<proteinExistence type="inferred from homology"/>
<feature type="domain" description="RNA 3'-terminal phosphate cyclase insert" evidence="6">
    <location>
        <begin position="208"/>
        <end position="321"/>
    </location>
</feature>
<evidence type="ECO:0000256" key="1">
    <source>
        <dbReference type="ARBA" id="ARBA00004604"/>
    </source>
</evidence>
<dbReference type="InterPro" id="IPR036553">
    <property type="entry name" value="RPTC_insert"/>
</dbReference>
<feature type="domain" description="RNA 3'-terminal phosphate cyclase" evidence="5">
    <location>
        <begin position="11"/>
        <end position="343"/>
    </location>
</feature>
<dbReference type="InterPro" id="IPR037136">
    <property type="entry name" value="RNA3'_phos_cyclase_dom_sf"/>
</dbReference>
<dbReference type="EMBL" id="ML996581">
    <property type="protein sequence ID" value="KAF2754114.1"/>
    <property type="molecule type" value="Genomic_DNA"/>
</dbReference>
<sequence length="408" mass="43087">MSTGTSQPPLKFTGHKSLVQRLVLSTLTGRPIRVSNIRSSSHTSPGLAYHETNFIRLLDSVTNGSVIDFSYTGSTIVYRPGLITGSAKGYGASGEGVIRHEIEKDCVRGISYFLVPLCMLAPFAKAPVNVLFTGSGVITSSTEAGDISVDTVRTAILPLYAHFGIQNKIELRILKRSCAGPGGKGGGGEVQLVFGHQVRLPKTIHILNPGRVKKVQGVASAVGVHRSNNERMIRAVRESRGPMVPDTYIYSDVSPAPTVTNGDKSNPNSGRKLGKGFGISLVAETNNGTLYSADMASPPGGEVPAEEIGKRCALQLLESIAQGGCISNIGAPTALTLMAMGSEDVGRLELGRDVFASEPILSLARDLRTFGASQWAARDSNATEEHRQGNIVVSVIGRGIGNVGRKIA</sequence>